<feature type="domain" description="WYL" evidence="1">
    <location>
        <begin position="34"/>
        <end position="101"/>
    </location>
</feature>
<reference evidence="4" key="1">
    <citation type="journal article" date="2019" name="Int. J. Syst. Evol. Microbiol.">
        <title>The Global Catalogue of Microorganisms (GCM) 10K type strain sequencing project: providing services to taxonomists for standard genome sequencing and annotation.</title>
        <authorList>
            <consortium name="The Broad Institute Genomics Platform"/>
            <consortium name="The Broad Institute Genome Sequencing Center for Infectious Disease"/>
            <person name="Wu L."/>
            <person name="Ma J."/>
        </authorList>
    </citation>
    <scope>NUCLEOTIDE SEQUENCE [LARGE SCALE GENOMIC DNA]</scope>
    <source>
        <strain evidence="4">CGMCC 1.15422</strain>
    </source>
</reference>
<comment type="caution">
    <text evidence="3">The sequence shown here is derived from an EMBL/GenBank/DDBJ whole genome shotgun (WGS) entry which is preliminary data.</text>
</comment>
<dbReference type="PROSITE" id="PS52050">
    <property type="entry name" value="WYL"/>
    <property type="match status" value="1"/>
</dbReference>
<gene>
    <name evidence="3" type="ORF">GCM10011532_31900</name>
</gene>
<keyword evidence="4" id="KW-1185">Reference proteome</keyword>
<dbReference type="PANTHER" id="PTHR34580">
    <property type="match status" value="1"/>
</dbReference>
<organism evidence="3 4">
    <name type="scientific">Christiangramia forsetii</name>
    <dbReference type="NCBI Taxonomy" id="411153"/>
    <lineage>
        <taxon>Bacteria</taxon>
        <taxon>Pseudomonadati</taxon>
        <taxon>Bacteroidota</taxon>
        <taxon>Flavobacteriia</taxon>
        <taxon>Flavobacteriales</taxon>
        <taxon>Flavobacteriaceae</taxon>
        <taxon>Christiangramia</taxon>
    </lineage>
</organism>
<dbReference type="PANTHER" id="PTHR34580:SF9">
    <property type="entry name" value="SLL5097 PROTEIN"/>
    <property type="match status" value="1"/>
</dbReference>
<protein>
    <recommendedName>
        <fullName evidence="5">WYL domain-containing protein</fullName>
    </recommendedName>
</protein>
<evidence type="ECO:0000313" key="3">
    <source>
        <dbReference type="EMBL" id="GGG45535.1"/>
    </source>
</evidence>
<dbReference type="Pfam" id="PF25583">
    <property type="entry name" value="WCX"/>
    <property type="match status" value="1"/>
</dbReference>
<evidence type="ECO:0000259" key="1">
    <source>
        <dbReference type="Pfam" id="PF13280"/>
    </source>
</evidence>
<dbReference type="RefSeq" id="WP_011709471.1">
    <property type="nucleotide sequence ID" value="NZ_BMIX01000010.1"/>
</dbReference>
<evidence type="ECO:0000313" key="4">
    <source>
        <dbReference type="Proteomes" id="UP000605733"/>
    </source>
</evidence>
<dbReference type="Pfam" id="PF13280">
    <property type="entry name" value="WYL"/>
    <property type="match status" value="1"/>
</dbReference>
<dbReference type="InterPro" id="IPR051534">
    <property type="entry name" value="CBASS_pafABC_assoc_protein"/>
</dbReference>
<dbReference type="InterPro" id="IPR026881">
    <property type="entry name" value="WYL_dom"/>
</dbReference>
<name>A0ABQ1WVZ5_9FLAO</name>
<dbReference type="InterPro" id="IPR057727">
    <property type="entry name" value="WCX_dom"/>
</dbReference>
<evidence type="ECO:0008006" key="5">
    <source>
        <dbReference type="Google" id="ProtNLM"/>
    </source>
</evidence>
<evidence type="ECO:0000259" key="2">
    <source>
        <dbReference type="Pfam" id="PF25583"/>
    </source>
</evidence>
<sequence length="213" mass="24944">MIENSNISPKTKELFEKETLLETENHHHINGIELIADILDSITKKKVIEIEYQKFDGNSKVHKIKPILLKEDKQMWYILGINIKYNRLITFALDRIIDITVTKEEFDTIEFDSLEYFKYSFGITVSDDEPIEVVINFNPKQGNYLKTLPIHNTQEIIEDNNEKFIIKVKVKPSYEFYSKIFSYGSDATIISPKPIIDRVLKTFEKAVNKYNSN</sequence>
<proteinExistence type="predicted"/>
<feature type="domain" description="WCX" evidence="2">
    <location>
        <begin position="129"/>
        <end position="206"/>
    </location>
</feature>
<accession>A0ABQ1WVZ5</accession>
<dbReference type="EMBL" id="BMIX01000010">
    <property type="protein sequence ID" value="GGG45535.1"/>
    <property type="molecule type" value="Genomic_DNA"/>
</dbReference>
<dbReference type="Proteomes" id="UP000605733">
    <property type="component" value="Unassembled WGS sequence"/>
</dbReference>